<reference evidence="1 2" key="1">
    <citation type="submission" date="2019-03" db="EMBL/GenBank/DDBJ databases">
        <title>Genomic Encyclopedia of Type Strains, Phase IV (KMG-IV): sequencing the most valuable type-strain genomes for metagenomic binning, comparative biology and taxonomic classification.</title>
        <authorList>
            <person name="Goeker M."/>
        </authorList>
    </citation>
    <scope>NUCLEOTIDE SEQUENCE [LARGE SCALE GENOMIC DNA]</scope>
    <source>
        <strain evidence="1 2">DSM 15969</strain>
    </source>
</reference>
<accession>A0A4R1PZA0</accession>
<dbReference type="AlphaFoldDB" id="A0A4R1PZA0"/>
<dbReference type="EMBL" id="SLUI01000009">
    <property type="protein sequence ID" value="TCL36096.1"/>
    <property type="molecule type" value="Genomic_DNA"/>
</dbReference>
<keyword evidence="2" id="KW-1185">Reference proteome</keyword>
<gene>
    <name evidence="1" type="ORF">EV210_10945</name>
</gene>
<organism evidence="1 2">
    <name type="scientific">Anaerospora hongkongensis</name>
    <dbReference type="NCBI Taxonomy" id="244830"/>
    <lineage>
        <taxon>Bacteria</taxon>
        <taxon>Bacillati</taxon>
        <taxon>Bacillota</taxon>
        <taxon>Negativicutes</taxon>
        <taxon>Selenomonadales</taxon>
        <taxon>Sporomusaceae</taxon>
        <taxon>Anaerospora</taxon>
    </lineage>
</organism>
<evidence type="ECO:0000313" key="1">
    <source>
        <dbReference type="EMBL" id="TCL36096.1"/>
    </source>
</evidence>
<protein>
    <recommendedName>
        <fullName evidence="3">ComK protein</fullName>
    </recommendedName>
</protein>
<name>A0A4R1PZA0_9FIRM</name>
<proteinExistence type="predicted"/>
<sequence>MQQPLPIPQDIAALVPCYTENGDCTRLLTTSGSTLSLPVRSRAVLHRLARSRATDLAALRHITAVKTQRSILQPLPLAPGLLLIPVKVRTPRITGDTCTGYCNYYAVNAIAPCQGHPVHTTLTLTGGHSITALWTPATIRRYLQLARLTACTPPYAQVQEAEVVYSPELFTIAHKLAEVFRELLALKHS</sequence>
<comment type="caution">
    <text evidence="1">The sequence shown here is derived from an EMBL/GenBank/DDBJ whole genome shotgun (WGS) entry which is preliminary data.</text>
</comment>
<evidence type="ECO:0000313" key="2">
    <source>
        <dbReference type="Proteomes" id="UP000295063"/>
    </source>
</evidence>
<dbReference type="OrthoDB" id="1683804at2"/>
<evidence type="ECO:0008006" key="3">
    <source>
        <dbReference type="Google" id="ProtNLM"/>
    </source>
</evidence>
<dbReference type="RefSeq" id="WP_132081716.1">
    <property type="nucleotide sequence ID" value="NZ_SLUI01000009.1"/>
</dbReference>
<dbReference type="Proteomes" id="UP000295063">
    <property type="component" value="Unassembled WGS sequence"/>
</dbReference>